<feature type="transmembrane region" description="Helical" evidence="27">
    <location>
        <begin position="776"/>
        <end position="794"/>
    </location>
</feature>
<keyword evidence="5" id="KW-0696">RNA-directed RNA polymerase</keyword>
<keyword evidence="12" id="KW-0378">Hydrolase</keyword>
<keyword evidence="13" id="KW-0067">ATP-binding</keyword>
<dbReference type="Pfam" id="PF14318">
    <property type="entry name" value="Mononeg_mRNAcap"/>
    <property type="match status" value="1"/>
</dbReference>
<comment type="catalytic activity">
    <reaction evidence="25">
        <text>a 5'-end (5'-triphosphoguanosine)-adenylyl-adenylyl-cytidylyl-adenosine in mRNA + 2 S-adenosyl-L-methionine = a 5'-end (N(7)-methyl 5'-triphosphoguanosine)-(2'-O-methyladenylyl)-adenylyl-cytidylyl-adenosine in mRNA + 2 S-adenosyl-L-homocysteine + H(+)</text>
        <dbReference type="Rhea" id="RHEA:65376"/>
        <dbReference type="Rhea" id="RHEA-COMP:16797"/>
        <dbReference type="Rhea" id="RHEA-COMP:16798"/>
        <dbReference type="ChEBI" id="CHEBI:15378"/>
        <dbReference type="ChEBI" id="CHEBI:57856"/>
        <dbReference type="ChEBI" id="CHEBI:59789"/>
        <dbReference type="ChEBI" id="CHEBI:156483"/>
        <dbReference type="ChEBI" id="CHEBI:156484"/>
        <dbReference type="EC" id="2.1.1.375"/>
    </reaction>
</comment>
<evidence type="ECO:0000256" key="27">
    <source>
        <dbReference type="SAM" id="Phobius"/>
    </source>
</evidence>
<comment type="subcellular location">
    <subcellularLocation>
        <location evidence="1">Host cytoplasm</location>
    </subcellularLocation>
    <subcellularLocation>
        <location evidence="2">Virion</location>
    </subcellularLocation>
</comment>
<keyword evidence="14" id="KW-0946">Virion</keyword>
<keyword evidence="27" id="KW-0812">Transmembrane</keyword>
<evidence type="ECO:0000256" key="16">
    <source>
        <dbReference type="ARBA" id="ARBA00023042"/>
    </source>
</evidence>
<evidence type="ECO:0000256" key="25">
    <source>
        <dbReference type="ARBA" id="ARBA00047370"/>
    </source>
</evidence>
<evidence type="ECO:0000256" key="5">
    <source>
        <dbReference type="ARBA" id="ARBA00022484"/>
    </source>
</evidence>
<dbReference type="Pfam" id="PF00946">
    <property type="entry name" value="Mononeg_RNA_pol"/>
    <property type="match status" value="1"/>
</dbReference>
<evidence type="ECO:0000256" key="19">
    <source>
        <dbReference type="ARBA" id="ARBA00024494"/>
    </source>
</evidence>
<dbReference type="EC" id="2.1.1.375" evidence="21"/>
<dbReference type="GO" id="GO:0003968">
    <property type="term" value="F:RNA-directed RNA polymerase activity"/>
    <property type="evidence" value="ECO:0007669"/>
    <property type="project" value="UniProtKB-KW"/>
</dbReference>
<evidence type="ECO:0000259" key="28">
    <source>
        <dbReference type="PROSITE" id="PS50526"/>
    </source>
</evidence>
<evidence type="ECO:0000256" key="2">
    <source>
        <dbReference type="ARBA" id="ARBA00004328"/>
    </source>
</evidence>
<evidence type="ECO:0000256" key="8">
    <source>
        <dbReference type="ARBA" id="ARBA00022679"/>
    </source>
</evidence>
<evidence type="ECO:0000256" key="9">
    <source>
        <dbReference type="ARBA" id="ARBA00022691"/>
    </source>
</evidence>
<protein>
    <recommendedName>
        <fullName evidence="23">Replicase</fullName>
        <ecNumber evidence="21">2.1.1.375</ecNumber>
        <ecNumber evidence="3">2.7.7.48</ecNumber>
        <ecNumber evidence="4">2.7.7.88</ecNumber>
    </recommendedName>
    <alternativeName>
        <fullName evidence="22">Transcriptase</fullName>
    </alternativeName>
</protein>
<proteinExistence type="predicted"/>
<sequence length="1985" mass="228285">MFCVYPLGNFEKYKIFIPDYQQHQWKKMVKLSERFKSSEVGLLRPSQDILTVESPRARISQSLYKSLVKIVGRSLEKRNINIPLCSSWNVISGTNITVDLAYIEAFRFSVNMACMVSEAARGGKNSYYDGILIENECAVGSFVSSGLRMRFIANNSFCLLEDYNRATAYYGSFDSLLLLMDTLGQRICLDIGCQVAQMGDMMGVPSLKVLKGVISVGDMMLQKYGNAGYEFIAMFESLVVSTLLKKNPDKITDSNEFFNNCRGEVVEMVNEGIYDQTVIGLFDAMSEFLIQLSNHSLSNLFCIYRIWGHPRVDIKEGMMKVMQKGLSDKRSSAAMAKIVVCQFRKMFLTEFYNKLNTYPPCTLLNETSYVAQCIKDQLPVNTESSRYTILDYDDIEINKMWELPETYDVCHILNDKAVSPTRSEIYQSIRDGKGAVLGTERRGIIRWLNSDSIRCKEFLKEVDEKGIEEDSLIIGMYEKEREIKIKARMFSLMSEQMRMYFVLTEEMISEHLLKYFPQITMKDPLHIQIKKLWNVSGISSASCLDPVINIDFEKWNLNMREEFTSSLFKQMDKMFGYSNLISRTHEIFESSYIYSSSGKYSPEISSEGLKLDPPMCYIGHKGGFEGLRQKGWTVATVCLLSYIADKLRVKINLLGQGDNQVIRIYMPHSYWNNLRFSEEQKVQDSKKILSEYIMSMDNYFTEAGLPIKIRETWKSTRLYMYGKAMYMDGESLPQWTKKLLRSYALSNEGTLTISGVIGTIATNMCAAAHASEKPDIMYALFLILGEWSLEYLFAYHPFTREMIREGDKISFHIPSQIGRRKYSSGRINLRYLMTTILMIPTSVGGSISIPLFGFIIRGFPDNASEGYSWLKFLSSVKSEFKDLFENWYSFLPNDTQEYDMLIQSPYSLNHKKPPTPGLQSRDTVREWLLSGRFKSNSFISNMTVAVTGFDRKFVCLKLMGKRINPLILHELYNSFPQVYLDQILRRVENTRTIRKLALKLDLRTPIVTKLMEIETEFLGYLFWRGFQKGTVFSSCATKHCKTARNIGWGVNIKGITTPHPMEFLFDEICDDFSGKCSSGDYIYVRFDRNGDFPPYLGSNVKTKVVSLQDLSIRAEPLVSIASKLLRYASWLNLGPFSLDLIKRNISVVCDTSVFKNVDEEADSFYSGCVEHRFNPSSASEGCFINYSPQVGKKVFLSSDCMPRFGRGNTNYTLHFQALYSTLQYVAAHLKHGTFAHYHLKCEDCITPVDDEVDDISDFAEVLQKLYTEERVAILRQTLGYLNVRVQTGEDNTEDQIRSMAVALPSEHNNVLIKHGVHVLLSCMCATMIMYSPRDIPEMIGNDDLQAFPRTYAYKTSSPKILEMTVDMLFVIKASRMREELDDIREFALIKEKLLNQLMKVPLDKFKGLGSILLGRTFEPERSENPLMLNLGEFPENPSNFLNSARSELIHAVSKRASIREDRRRAQIPVLSVNDKVLKICLISCLFSTYKCQMCNRNAMNWVKSHEEFIDCPAGHMNKVKRKYQGIALPMDIAVKMMQVLPQNQLPLEINGISSGDIGLMRRVEIRTIPEFGNENPFRVFEEKVRRIKRDMMIRLPTGAIYKWDHIFSFIPNKEFSAVLVFGDGTGYTSLVASRRMVESAIYPTALLESKKLIPQDLMSMRPFASRRYANVFGSLLQEVPDDLTDPMWLNSFTNFVSRIEGKILIISDVEGEKGNRSLVDSLMFGINKCDKERISFVHKIYMNEWSKWELKGYLCVSPYNNLQYGECFISDLPIGGIDESFRDIFAGEQFEEWIYDQDVLKGIQERDVSYFEAAEISLKISRHTFYRSYIPLSDEDMQLPPCALMYKMILYVSSNFRAPSSLMVREDKRIMLDGVLIKLIKGFKMMMIMLYGWEIQNLDYFKLLHISKADRRTRLPMLENIQMIITVGIEEHVLSKKEVSVASVMRIEWLNLHKHLPRPELCMTLSDFYIQEIIPGKKILSQLRR</sequence>
<keyword evidence="17" id="KW-1035">Host cytoplasm</keyword>
<dbReference type="GO" id="GO:0030430">
    <property type="term" value="C:host cell cytoplasm"/>
    <property type="evidence" value="ECO:0007669"/>
    <property type="project" value="UniProtKB-SubCell"/>
</dbReference>
<keyword evidence="7" id="KW-0507">mRNA processing</keyword>
<evidence type="ECO:0000256" key="26">
    <source>
        <dbReference type="ARBA" id="ARBA00048548"/>
    </source>
</evidence>
<evidence type="ECO:0000256" key="21">
    <source>
        <dbReference type="ARBA" id="ARBA00026099"/>
    </source>
</evidence>
<keyword evidence="9" id="KW-0949">S-adenosyl-L-methionine</keyword>
<evidence type="ECO:0000256" key="14">
    <source>
        <dbReference type="ARBA" id="ARBA00022844"/>
    </source>
</evidence>
<evidence type="ECO:0000256" key="20">
    <source>
        <dbReference type="ARBA" id="ARBA00024499"/>
    </source>
</evidence>
<comment type="catalytic activity">
    <reaction evidence="20">
        <text>a 5'-end (5'-triphosphoguanosine)-(2'-O-methyladenylyl)-adenylyl-cytidylyl-adenosine in mRNA + S-adenosyl-L-methionine = a 5'-end (N(7)-methyl 5'-triphosphoguanosine)-(2'-O-methyladenylyl)-adenylyl-cytidylyl-adenosine in mRNA + S-adenosyl-L-homocysteine</text>
        <dbReference type="Rhea" id="RHEA:65440"/>
        <dbReference type="Rhea" id="RHEA-COMP:16798"/>
        <dbReference type="Rhea" id="RHEA-COMP:16801"/>
        <dbReference type="ChEBI" id="CHEBI:57856"/>
        <dbReference type="ChEBI" id="CHEBI:59789"/>
        <dbReference type="ChEBI" id="CHEBI:156482"/>
        <dbReference type="ChEBI" id="CHEBI:156483"/>
    </reaction>
</comment>
<comment type="catalytic activity">
    <reaction evidence="19">
        <text>a 5'-end triphospho-adenylyl-adenylyl-cytidylyl-adenosine in mRNA + GDP + H(+) = a 5'-end (5'-triphosphoguanosine)-adenylyl-adenylyl-cytidylyl-adenosine in mRNA + diphosphate</text>
        <dbReference type="Rhea" id="RHEA:65436"/>
        <dbReference type="Rhea" id="RHEA-COMP:16797"/>
        <dbReference type="Rhea" id="RHEA-COMP:16799"/>
        <dbReference type="ChEBI" id="CHEBI:15378"/>
        <dbReference type="ChEBI" id="CHEBI:33019"/>
        <dbReference type="ChEBI" id="CHEBI:58189"/>
        <dbReference type="ChEBI" id="CHEBI:156484"/>
        <dbReference type="ChEBI" id="CHEBI:156503"/>
        <dbReference type="EC" id="2.7.7.88"/>
    </reaction>
</comment>
<keyword evidence="10" id="KW-0548">Nucleotidyltransferase</keyword>
<feature type="domain" description="Mononegavirus-type SAM-dependent 2'-O-MTase" evidence="29">
    <location>
        <begin position="1591"/>
        <end position="1770"/>
    </location>
</feature>
<evidence type="ECO:0000256" key="12">
    <source>
        <dbReference type="ARBA" id="ARBA00022801"/>
    </source>
</evidence>
<feature type="transmembrane region" description="Helical" evidence="27">
    <location>
        <begin position="829"/>
        <end position="856"/>
    </location>
</feature>
<evidence type="ECO:0000256" key="10">
    <source>
        <dbReference type="ARBA" id="ARBA00022695"/>
    </source>
</evidence>
<dbReference type="EC" id="2.7.7.88" evidence="4"/>
<dbReference type="InterPro" id="IPR014023">
    <property type="entry name" value="Mononeg_RNA_pol_cat"/>
</dbReference>
<evidence type="ECO:0000256" key="3">
    <source>
        <dbReference type="ARBA" id="ARBA00012494"/>
    </source>
</evidence>
<feature type="domain" description="RdRp catalytic" evidence="28">
    <location>
        <begin position="544"/>
        <end position="729"/>
    </location>
</feature>
<keyword evidence="18" id="KW-0511">Multifunctional enzyme</keyword>
<evidence type="ECO:0000256" key="18">
    <source>
        <dbReference type="ARBA" id="ARBA00023268"/>
    </source>
</evidence>
<dbReference type="InterPro" id="IPR026890">
    <property type="entry name" value="Mononeg_mRNAcap"/>
</dbReference>
<organism evidence="30">
    <name type="scientific">Erysimum virus 1</name>
    <dbReference type="NCBI Taxonomy" id="2977967"/>
    <lineage>
        <taxon>Viruses</taxon>
        <taxon>Riboviria</taxon>
        <taxon>Orthornavirae</taxon>
        <taxon>Negarnaviricota</taxon>
        <taxon>Haploviricotina</taxon>
        <taxon>Monjiviricetes</taxon>
        <taxon>Mononegavirales</taxon>
        <taxon>Rhabdoviridae</taxon>
        <taxon>Betarhabdovirinae</taxon>
        <taxon>Varicosavirus</taxon>
        <taxon>Varicosavirus erysimi</taxon>
    </lineage>
</organism>
<keyword evidence="16" id="KW-0506">mRNA capping</keyword>
<dbReference type="EC" id="2.7.7.48" evidence="3"/>
<evidence type="ECO:0000256" key="15">
    <source>
        <dbReference type="ARBA" id="ARBA00022953"/>
    </source>
</evidence>
<keyword evidence="15" id="KW-0693">Viral RNA replication</keyword>
<keyword evidence="6" id="KW-0489">Methyltransferase</keyword>
<evidence type="ECO:0000256" key="1">
    <source>
        <dbReference type="ARBA" id="ARBA00004192"/>
    </source>
</evidence>
<dbReference type="GO" id="GO:0004482">
    <property type="term" value="F:mRNA 5'-cap (guanine-N7-)-methyltransferase activity"/>
    <property type="evidence" value="ECO:0007669"/>
    <property type="project" value="InterPro"/>
</dbReference>
<dbReference type="PROSITE" id="PS50526">
    <property type="entry name" value="RDRP_SSRNA_NEG_NONSEG"/>
    <property type="match status" value="1"/>
</dbReference>
<keyword evidence="27" id="KW-0472">Membrane</keyword>
<dbReference type="PROSITE" id="PS51590">
    <property type="entry name" value="SAM_MT_MNV_L"/>
    <property type="match status" value="1"/>
</dbReference>
<name>A0A9N6YJK6_9RHAB</name>
<reference evidence="30" key="1">
    <citation type="journal article" date="2022" name="bioRxiv">
        <title>Unlocking the hidden genetic diversity of varicosaviruses, the neglected plant rhabdoviruses.</title>
        <authorList>
            <person name="Bejerman N."/>
            <person name="Dietzgen R.G."/>
            <person name="Debat H."/>
        </authorList>
    </citation>
    <scope>NUCLEOTIDE SEQUENCE</scope>
</reference>
<evidence type="ECO:0000256" key="22">
    <source>
        <dbReference type="ARBA" id="ARBA00030436"/>
    </source>
</evidence>
<evidence type="ECO:0000256" key="13">
    <source>
        <dbReference type="ARBA" id="ARBA00022840"/>
    </source>
</evidence>
<dbReference type="InterPro" id="IPR025786">
    <property type="entry name" value="Mononega_L_MeTrfase"/>
</dbReference>
<evidence type="ECO:0000256" key="6">
    <source>
        <dbReference type="ARBA" id="ARBA00022603"/>
    </source>
</evidence>
<evidence type="ECO:0000256" key="11">
    <source>
        <dbReference type="ARBA" id="ARBA00022741"/>
    </source>
</evidence>
<evidence type="ECO:0000256" key="7">
    <source>
        <dbReference type="ARBA" id="ARBA00022664"/>
    </source>
</evidence>
<keyword evidence="11" id="KW-0547">Nucleotide-binding</keyword>
<dbReference type="GO" id="GO:0016787">
    <property type="term" value="F:hydrolase activity"/>
    <property type="evidence" value="ECO:0007669"/>
    <property type="project" value="UniProtKB-KW"/>
</dbReference>
<evidence type="ECO:0000256" key="24">
    <source>
        <dbReference type="ARBA" id="ARBA00047332"/>
    </source>
</evidence>
<comment type="catalytic activity">
    <reaction evidence="24">
        <text>a 5'-end (5'-triphosphoguanosine)-adenylyl-adenylyl-cytidylyl-adenosine in mRNA + S-adenosyl-L-methionine = a 5'-end (5'-triphosphoguanosine)-(2'-O-methyladenylyl)-adenylyl-cytidylyl-adenosine in mRNA + S-adenosyl-L-homocysteine + H(+)</text>
        <dbReference type="Rhea" id="RHEA:65380"/>
        <dbReference type="Rhea" id="RHEA-COMP:16797"/>
        <dbReference type="Rhea" id="RHEA-COMP:16801"/>
        <dbReference type="ChEBI" id="CHEBI:15378"/>
        <dbReference type="ChEBI" id="CHEBI:57856"/>
        <dbReference type="ChEBI" id="CHEBI:59789"/>
        <dbReference type="ChEBI" id="CHEBI:156482"/>
        <dbReference type="ChEBI" id="CHEBI:156484"/>
    </reaction>
</comment>
<accession>A0A9N6YJK6</accession>
<dbReference type="GO" id="GO:0044423">
    <property type="term" value="C:virion component"/>
    <property type="evidence" value="ECO:0007669"/>
    <property type="project" value="UniProtKB-KW"/>
</dbReference>
<evidence type="ECO:0000313" key="30">
    <source>
        <dbReference type="EMBL" id="DAZ90713.1"/>
    </source>
</evidence>
<evidence type="ECO:0000259" key="29">
    <source>
        <dbReference type="PROSITE" id="PS51590"/>
    </source>
</evidence>
<evidence type="ECO:0000256" key="23">
    <source>
        <dbReference type="ARBA" id="ARBA00031012"/>
    </source>
</evidence>
<evidence type="ECO:0000256" key="4">
    <source>
        <dbReference type="ARBA" id="ARBA00012582"/>
    </source>
</evidence>
<evidence type="ECO:0000256" key="17">
    <source>
        <dbReference type="ARBA" id="ARBA00023200"/>
    </source>
</evidence>
<keyword evidence="27" id="KW-1133">Transmembrane helix</keyword>
<dbReference type="EMBL" id="BK061766">
    <property type="protein sequence ID" value="DAZ90713.1"/>
    <property type="molecule type" value="Viral_cRNA"/>
</dbReference>
<dbReference type="GO" id="GO:0005524">
    <property type="term" value="F:ATP binding"/>
    <property type="evidence" value="ECO:0007669"/>
    <property type="project" value="UniProtKB-KW"/>
</dbReference>
<keyword evidence="8" id="KW-0808">Transferase</keyword>
<comment type="catalytic activity">
    <reaction evidence="26">
        <text>GTP + H2O = GDP + phosphate + H(+)</text>
        <dbReference type="Rhea" id="RHEA:19669"/>
        <dbReference type="ChEBI" id="CHEBI:15377"/>
        <dbReference type="ChEBI" id="CHEBI:15378"/>
        <dbReference type="ChEBI" id="CHEBI:37565"/>
        <dbReference type="ChEBI" id="CHEBI:43474"/>
        <dbReference type="ChEBI" id="CHEBI:58189"/>
    </reaction>
</comment>